<protein>
    <submittedName>
        <fullName evidence="2">Uncharacterized protein</fullName>
    </submittedName>
</protein>
<accession>A0A0C2BXD0</accession>
<reference evidence="2 3" key="1">
    <citation type="submission" date="2013-12" db="EMBL/GenBank/DDBJ databases">
        <title>Draft genome of the parsitic nematode Ancylostoma duodenale.</title>
        <authorList>
            <person name="Mitreva M."/>
        </authorList>
    </citation>
    <scope>NUCLEOTIDE SEQUENCE [LARGE SCALE GENOMIC DNA]</scope>
    <source>
        <strain evidence="2 3">Zhejiang</strain>
    </source>
</reference>
<feature type="compositionally biased region" description="Basic residues" evidence="1">
    <location>
        <begin position="75"/>
        <end position="87"/>
    </location>
</feature>
<gene>
    <name evidence="2" type="ORF">ANCDUO_21294</name>
</gene>
<proteinExistence type="predicted"/>
<evidence type="ECO:0000313" key="2">
    <source>
        <dbReference type="EMBL" id="KIH48633.1"/>
    </source>
</evidence>
<dbReference type="AlphaFoldDB" id="A0A0C2BXD0"/>
<dbReference type="Proteomes" id="UP000054047">
    <property type="component" value="Unassembled WGS sequence"/>
</dbReference>
<evidence type="ECO:0000313" key="3">
    <source>
        <dbReference type="Proteomes" id="UP000054047"/>
    </source>
</evidence>
<feature type="compositionally biased region" description="Basic and acidic residues" evidence="1">
    <location>
        <begin position="57"/>
        <end position="71"/>
    </location>
</feature>
<organism evidence="2 3">
    <name type="scientific">Ancylostoma duodenale</name>
    <dbReference type="NCBI Taxonomy" id="51022"/>
    <lineage>
        <taxon>Eukaryota</taxon>
        <taxon>Metazoa</taxon>
        <taxon>Ecdysozoa</taxon>
        <taxon>Nematoda</taxon>
        <taxon>Chromadorea</taxon>
        <taxon>Rhabditida</taxon>
        <taxon>Rhabditina</taxon>
        <taxon>Rhabditomorpha</taxon>
        <taxon>Strongyloidea</taxon>
        <taxon>Ancylostomatidae</taxon>
        <taxon>Ancylostomatinae</taxon>
        <taxon>Ancylostoma</taxon>
    </lineage>
</organism>
<keyword evidence="3" id="KW-1185">Reference proteome</keyword>
<evidence type="ECO:0000256" key="1">
    <source>
        <dbReference type="SAM" id="MobiDB-lite"/>
    </source>
</evidence>
<dbReference type="EMBL" id="KN758127">
    <property type="protein sequence ID" value="KIH48633.1"/>
    <property type="molecule type" value="Genomic_DNA"/>
</dbReference>
<sequence>MCAMPCWASRISRFTGKRGLKRITRPPRCCAPGFSPKRGPPGLQGPRGDQGLPARTTRKEWSDTCQEDRASRTTWKTRKARKSRKARNSSTGWPTGCHGTNRIAWIRRRARKTRSARNTRKSRTTWPRCRILHLSKTNNVVL</sequence>
<feature type="region of interest" description="Disordered" evidence="1">
    <location>
        <begin position="23"/>
        <end position="99"/>
    </location>
</feature>
<name>A0A0C2BXD0_9BILA</name>